<evidence type="ECO:0000313" key="1">
    <source>
        <dbReference type="EMBL" id="MCL1123474.1"/>
    </source>
</evidence>
<dbReference type="EMBL" id="JAKIKS010000006">
    <property type="protein sequence ID" value="MCL1123474.1"/>
    <property type="molecule type" value="Genomic_DNA"/>
</dbReference>
<gene>
    <name evidence="1" type="ORF">L2764_02990</name>
</gene>
<dbReference type="RefSeq" id="WP_248938760.1">
    <property type="nucleotide sequence ID" value="NZ_JAKIKS010000006.1"/>
</dbReference>
<evidence type="ECO:0008006" key="3">
    <source>
        <dbReference type="Google" id="ProtNLM"/>
    </source>
</evidence>
<organism evidence="1 2">
    <name type="scientific">Shewanella surugensis</name>
    <dbReference type="NCBI Taxonomy" id="212020"/>
    <lineage>
        <taxon>Bacteria</taxon>
        <taxon>Pseudomonadati</taxon>
        <taxon>Pseudomonadota</taxon>
        <taxon>Gammaproteobacteria</taxon>
        <taxon>Alteromonadales</taxon>
        <taxon>Shewanellaceae</taxon>
        <taxon>Shewanella</taxon>
    </lineage>
</organism>
<accession>A0ABT0L7D1</accession>
<evidence type="ECO:0000313" key="2">
    <source>
        <dbReference type="Proteomes" id="UP001203423"/>
    </source>
</evidence>
<protein>
    <recommendedName>
        <fullName evidence="3">DUF1983 domain-containing protein</fullName>
    </recommendedName>
</protein>
<keyword evidence="2" id="KW-1185">Reference proteome</keyword>
<name>A0ABT0L7D1_9GAMM</name>
<dbReference type="Proteomes" id="UP001203423">
    <property type="component" value="Unassembled WGS sequence"/>
</dbReference>
<proteinExistence type="predicted"/>
<sequence>MSDINTDDDYSSSTGDDYTENTTYRSLLTLNGRTLFYVNSWYKYTPGIVTWVTLGHNTLINIGGFTEIVFPSSIYFNMGISTSWSGKVNSLTFTYQQAAIKKLSAKLLTFNAKAQRKLAVVSGIESYLSKVDSLSNQTRLIGLSYENAVNKVNRASIVTKALALNLQQEQASINNGLFQARVAVNSNRKAMNKVKNIKSSLSNSVCRVNSGNVSIKDDVITVHA</sequence>
<comment type="caution">
    <text evidence="1">The sequence shown here is derived from an EMBL/GenBank/DDBJ whole genome shotgun (WGS) entry which is preliminary data.</text>
</comment>
<reference evidence="1 2" key="1">
    <citation type="submission" date="2022-01" db="EMBL/GenBank/DDBJ databases">
        <title>Whole genome-based taxonomy of the Shewanellaceae.</title>
        <authorList>
            <person name="Martin-Rodriguez A.J."/>
        </authorList>
    </citation>
    <scope>NUCLEOTIDE SEQUENCE [LARGE SCALE GENOMIC DNA]</scope>
    <source>
        <strain evidence="1 2">DSM 17177</strain>
    </source>
</reference>